<name>A0A5J4W821_9EUKA</name>
<reference evidence="2 3" key="1">
    <citation type="submission" date="2019-03" db="EMBL/GenBank/DDBJ databases">
        <title>Single cell metagenomics reveals metabolic interactions within the superorganism composed of flagellate Streblomastix strix and complex community of Bacteroidetes bacteria on its surface.</title>
        <authorList>
            <person name="Treitli S.C."/>
            <person name="Kolisko M."/>
            <person name="Husnik F."/>
            <person name="Keeling P."/>
            <person name="Hampl V."/>
        </authorList>
    </citation>
    <scope>NUCLEOTIDE SEQUENCE [LARGE SCALE GENOMIC DNA]</scope>
    <source>
        <strain evidence="2">ST1C</strain>
    </source>
</reference>
<comment type="caution">
    <text evidence="2">The sequence shown here is derived from an EMBL/GenBank/DDBJ whole genome shotgun (WGS) entry which is preliminary data.</text>
</comment>
<dbReference type="Proteomes" id="UP000324800">
    <property type="component" value="Unassembled WGS sequence"/>
</dbReference>
<evidence type="ECO:0000313" key="2">
    <source>
        <dbReference type="EMBL" id="KAA6391014.1"/>
    </source>
</evidence>
<accession>A0A5J4W821</accession>
<gene>
    <name evidence="2" type="ORF">EZS28_013457</name>
</gene>
<protein>
    <submittedName>
        <fullName evidence="2">Uncharacterized protein</fullName>
    </submittedName>
</protein>
<sequence>MGVPGTLTNCLSIGERDQKADFSQTKSNKKKLASLLISLCFVRMEKMANIDRSVSIIDDLEQRAAVCIPPKQSVQRERYDVRKTDEPKVCPTETFFVWLTRLREHFQQGPTNFIHLFWTENWKRADQRYISTRQKILLAKLASFLKHRDLDPFIPSADENHINPKIRASITAYFTMLIIERNQLRMSKSKKQIEEMKKELTEEDKLRLQSIDQALRNLTQRSESTIIATPQEIKEEIIKEDKPKRVYNKNKYKEVERETAQVEPEEVVKNTFLAHPNLEVLKFVIDCIWRVTTSRKRGDDFILNSDNFIKFWSLITQENEDDIELVLEEPLMQSHSCMTKKFKKKDLVRVMDVLIKNVSISVIDNVLWNSVEKLYRVNKDFVRLSDKPATEIDINEF</sequence>
<feature type="coiled-coil region" evidence="1">
    <location>
        <begin position="179"/>
        <end position="206"/>
    </location>
</feature>
<organism evidence="2 3">
    <name type="scientific">Streblomastix strix</name>
    <dbReference type="NCBI Taxonomy" id="222440"/>
    <lineage>
        <taxon>Eukaryota</taxon>
        <taxon>Metamonada</taxon>
        <taxon>Preaxostyla</taxon>
        <taxon>Oxymonadida</taxon>
        <taxon>Streblomastigidae</taxon>
        <taxon>Streblomastix</taxon>
    </lineage>
</organism>
<dbReference type="EMBL" id="SNRW01003023">
    <property type="protein sequence ID" value="KAA6391014.1"/>
    <property type="molecule type" value="Genomic_DNA"/>
</dbReference>
<proteinExistence type="predicted"/>
<dbReference type="AlphaFoldDB" id="A0A5J4W821"/>
<evidence type="ECO:0000313" key="3">
    <source>
        <dbReference type="Proteomes" id="UP000324800"/>
    </source>
</evidence>
<evidence type="ECO:0000256" key="1">
    <source>
        <dbReference type="SAM" id="Coils"/>
    </source>
</evidence>
<keyword evidence="1" id="KW-0175">Coiled coil</keyword>